<keyword evidence="2" id="KW-0378">Hydrolase</keyword>
<dbReference type="EC" id="3.5.99.2" evidence="2"/>
<comment type="caution">
    <text evidence="4">The sequence shown here is derived from an EMBL/GenBank/DDBJ whole genome shotgun (WGS) entry which is preliminary data.</text>
</comment>
<comment type="function">
    <text evidence="2">Catalyzes an amino-pyrimidine hydrolysis reaction at the C5' of the pyrimidine moiety of thiamine compounds, a reaction that is part of a thiamine salvage pathway. Thus, catalyzes the conversion of 4-amino-5-aminomethyl-2-methylpyrimidine to 4-amino-5-hydroxymethyl-2-methylpyrimidine (HMP).</text>
</comment>
<dbReference type="InterPro" id="IPR050967">
    <property type="entry name" value="Thiamine_Salvage_TenA"/>
</dbReference>
<comment type="similarity">
    <text evidence="2">Belongs to the TenA family.</text>
</comment>
<dbReference type="EMBL" id="JBHSIM010000046">
    <property type="protein sequence ID" value="MFC4835122.1"/>
    <property type="molecule type" value="Genomic_DNA"/>
</dbReference>
<dbReference type="RefSeq" id="WP_274189001.1">
    <property type="nucleotide sequence ID" value="NZ_BAABHN010000046.1"/>
</dbReference>
<name>A0ABV9RSE2_9PSEU</name>
<dbReference type="PIRSF" id="PIRSF003170">
    <property type="entry name" value="Pet18p"/>
    <property type="match status" value="1"/>
</dbReference>
<dbReference type="PANTHER" id="PTHR43198">
    <property type="entry name" value="BIFUNCTIONAL TH2 PROTEIN"/>
    <property type="match status" value="1"/>
</dbReference>
<protein>
    <recommendedName>
        <fullName evidence="2">Aminopyrimidine aminohydrolase</fullName>
        <ecNumber evidence="2">3.5.99.2</ecNumber>
    </recommendedName>
</protein>
<comment type="catalytic activity">
    <reaction evidence="2">
        <text>thiamine + H2O = 5-(2-hydroxyethyl)-4-methylthiazole + 4-amino-5-hydroxymethyl-2-methylpyrimidine + H(+)</text>
        <dbReference type="Rhea" id="RHEA:17509"/>
        <dbReference type="ChEBI" id="CHEBI:15377"/>
        <dbReference type="ChEBI" id="CHEBI:15378"/>
        <dbReference type="ChEBI" id="CHEBI:16892"/>
        <dbReference type="ChEBI" id="CHEBI:17957"/>
        <dbReference type="ChEBI" id="CHEBI:18385"/>
        <dbReference type="EC" id="3.5.99.2"/>
    </reaction>
</comment>
<reference evidence="5" key="1">
    <citation type="journal article" date="2019" name="Int. J. Syst. Evol. Microbiol.">
        <title>The Global Catalogue of Microorganisms (GCM) 10K type strain sequencing project: providing services to taxonomists for standard genome sequencing and annotation.</title>
        <authorList>
            <consortium name="The Broad Institute Genomics Platform"/>
            <consortium name="The Broad Institute Genome Sequencing Center for Infectious Disease"/>
            <person name="Wu L."/>
            <person name="Ma J."/>
        </authorList>
    </citation>
    <scope>NUCLEOTIDE SEQUENCE [LARGE SCALE GENOMIC DNA]</scope>
    <source>
        <strain evidence="5">CCUG 50347</strain>
    </source>
</reference>
<sequence>MSFSRDLRAATSTTWDAATGHRFVAELWTGTVEDAVLARYLAQDALFLDRFVALLGAAVATADDTQARLAIARQLGLVASDEDDYFARALARLGVTPPVEPLPPTQGFLDLMDDARRSGAYGVALTVLLVAEWLYLDWATRPDTAPPDWLHREWIDLHRGPGFTAWVDLLRAETDRVAAGVDDLARERMGEVFRRAVDLELAFFDAAYGDR</sequence>
<dbReference type="InterPro" id="IPR026285">
    <property type="entry name" value="TenA_E"/>
</dbReference>
<keyword evidence="2" id="KW-0784">Thiamine biosynthesis</keyword>
<keyword evidence="5" id="KW-1185">Reference proteome</keyword>
<dbReference type="CDD" id="cd19358">
    <property type="entry name" value="TenA_E_Spr0628-like"/>
    <property type="match status" value="1"/>
</dbReference>
<dbReference type="InterPro" id="IPR016084">
    <property type="entry name" value="Haem_Oase-like_multi-hlx"/>
</dbReference>
<evidence type="ECO:0000256" key="1">
    <source>
        <dbReference type="ARBA" id="ARBA00004948"/>
    </source>
</evidence>
<comment type="catalytic activity">
    <reaction evidence="2">
        <text>4-amino-5-aminomethyl-2-methylpyrimidine + H2O = 4-amino-5-hydroxymethyl-2-methylpyrimidine + NH4(+)</text>
        <dbReference type="Rhea" id="RHEA:31799"/>
        <dbReference type="ChEBI" id="CHEBI:15377"/>
        <dbReference type="ChEBI" id="CHEBI:16892"/>
        <dbReference type="ChEBI" id="CHEBI:28938"/>
        <dbReference type="ChEBI" id="CHEBI:63416"/>
        <dbReference type="EC" id="3.5.99.2"/>
    </reaction>
</comment>
<dbReference type="Gene3D" id="1.20.910.10">
    <property type="entry name" value="Heme oxygenase-like"/>
    <property type="match status" value="1"/>
</dbReference>
<dbReference type="PANTHER" id="PTHR43198:SF2">
    <property type="entry name" value="SI:CH1073-67J19.1-RELATED"/>
    <property type="match status" value="1"/>
</dbReference>
<evidence type="ECO:0000313" key="5">
    <source>
        <dbReference type="Proteomes" id="UP001595909"/>
    </source>
</evidence>
<proteinExistence type="inferred from homology"/>
<dbReference type="Pfam" id="PF03070">
    <property type="entry name" value="TENA_THI-4"/>
    <property type="match status" value="1"/>
</dbReference>
<dbReference type="Proteomes" id="UP001595909">
    <property type="component" value="Unassembled WGS sequence"/>
</dbReference>
<dbReference type="SUPFAM" id="SSF48613">
    <property type="entry name" value="Heme oxygenase-like"/>
    <property type="match status" value="1"/>
</dbReference>
<gene>
    <name evidence="4" type="ORF">ACFPEL_22120</name>
</gene>
<evidence type="ECO:0000259" key="3">
    <source>
        <dbReference type="Pfam" id="PF03070"/>
    </source>
</evidence>
<accession>A0ABV9RSE2</accession>
<dbReference type="InterPro" id="IPR004305">
    <property type="entry name" value="Thiaminase-2/PQQC"/>
</dbReference>
<evidence type="ECO:0000313" key="4">
    <source>
        <dbReference type="EMBL" id="MFC4835122.1"/>
    </source>
</evidence>
<organism evidence="4 5">
    <name type="scientific">Actinomycetospora chibensis</name>
    <dbReference type="NCBI Taxonomy" id="663606"/>
    <lineage>
        <taxon>Bacteria</taxon>
        <taxon>Bacillati</taxon>
        <taxon>Actinomycetota</taxon>
        <taxon>Actinomycetes</taxon>
        <taxon>Pseudonocardiales</taxon>
        <taxon>Pseudonocardiaceae</taxon>
        <taxon>Actinomycetospora</taxon>
    </lineage>
</organism>
<evidence type="ECO:0000256" key="2">
    <source>
        <dbReference type="PIRNR" id="PIRNR003170"/>
    </source>
</evidence>
<comment type="pathway">
    <text evidence="1 2">Cofactor biosynthesis; thiamine diphosphate biosynthesis.</text>
</comment>
<feature type="domain" description="Thiaminase-2/PQQC" evidence="3">
    <location>
        <begin position="13"/>
        <end position="208"/>
    </location>
</feature>